<gene>
    <name evidence="1" type="ORF">H8Z76_08010</name>
</gene>
<reference evidence="1 2" key="1">
    <citation type="submission" date="2020-08" db="EMBL/GenBank/DDBJ databases">
        <title>Genome public.</title>
        <authorList>
            <person name="Liu C."/>
            <person name="Sun Q."/>
        </authorList>
    </citation>
    <scope>NUCLEOTIDE SEQUENCE [LARGE SCALE GENOMIC DNA]</scope>
    <source>
        <strain evidence="1 2">BX0805</strain>
    </source>
</reference>
<name>A0ABR7IAI0_9FIRM</name>
<proteinExistence type="predicted"/>
<comment type="caution">
    <text evidence="1">The sequence shown here is derived from an EMBL/GenBank/DDBJ whole genome shotgun (WGS) entry which is preliminary data.</text>
</comment>
<dbReference type="Proteomes" id="UP000621540">
    <property type="component" value="Unassembled WGS sequence"/>
</dbReference>
<dbReference type="EMBL" id="JACOQH010000005">
    <property type="protein sequence ID" value="MBC5753969.1"/>
    <property type="molecule type" value="Genomic_DNA"/>
</dbReference>
<keyword evidence="2" id="KW-1185">Reference proteome</keyword>
<evidence type="ECO:0008006" key="3">
    <source>
        <dbReference type="Google" id="ProtNLM"/>
    </source>
</evidence>
<protein>
    <recommendedName>
        <fullName evidence="3">Transposase, YhgA-like</fullName>
    </recommendedName>
</protein>
<sequence length="312" mass="36743">MDKTKETGNQVYRSYKDRLFRMVFREKKELLGLYNAVNGTSYTDPEALTVVTLENAIYMNMKNDLAVVMDFYMNLYEHQSTYNPNIPLRNLHYVARELRSWSNGRTIYGRQLVKIPTPRFFVFYNGRDMQPERQVLKLSDAFMNPEEDPALELKVVMLNINLGRNKELMEQCHTLLEYAQFVDRLRTCEKSMGREEAVKHTVDACIREGILRDFLLKYREEAIEMCIFEYDEEETLRQLGQQSYEEGVAVGEEQMLLRKICTKLKKGKTPETIAEELEEDLPRVKAICEAAAAFAPEYDWRSVYEEIEKQKR</sequence>
<accession>A0ABR7IAI0</accession>
<organism evidence="1 2">
    <name type="scientific">Roseburia yibonii</name>
    <dbReference type="NCBI Taxonomy" id="2763063"/>
    <lineage>
        <taxon>Bacteria</taxon>
        <taxon>Bacillati</taxon>
        <taxon>Bacillota</taxon>
        <taxon>Clostridia</taxon>
        <taxon>Lachnospirales</taxon>
        <taxon>Lachnospiraceae</taxon>
        <taxon>Roseburia</taxon>
    </lineage>
</organism>
<dbReference type="RefSeq" id="WP_186982196.1">
    <property type="nucleotide sequence ID" value="NZ_JACOQH010000005.1"/>
</dbReference>
<evidence type="ECO:0000313" key="1">
    <source>
        <dbReference type="EMBL" id="MBC5753969.1"/>
    </source>
</evidence>
<evidence type="ECO:0000313" key="2">
    <source>
        <dbReference type="Proteomes" id="UP000621540"/>
    </source>
</evidence>